<feature type="compositionally biased region" description="Basic and acidic residues" evidence="6">
    <location>
        <begin position="505"/>
        <end position="516"/>
    </location>
</feature>
<dbReference type="InterPro" id="IPR018957">
    <property type="entry name" value="Znf_C3HC4_RING-type"/>
</dbReference>
<evidence type="ECO:0000259" key="7">
    <source>
        <dbReference type="PROSITE" id="PS50089"/>
    </source>
</evidence>
<gene>
    <name evidence="9" type="ORF">HYDPIDRAFT_42622</name>
</gene>
<dbReference type="GO" id="GO:0005634">
    <property type="term" value="C:nucleus"/>
    <property type="evidence" value="ECO:0007669"/>
    <property type="project" value="TreeGrafter"/>
</dbReference>
<evidence type="ECO:0000256" key="2">
    <source>
        <dbReference type="ARBA" id="ARBA00022737"/>
    </source>
</evidence>
<dbReference type="GO" id="GO:0043565">
    <property type="term" value="F:sequence-specific DNA binding"/>
    <property type="evidence" value="ECO:0007669"/>
    <property type="project" value="TreeGrafter"/>
</dbReference>
<dbReference type="Gene3D" id="3.30.160.60">
    <property type="entry name" value="Classic Zinc Finger"/>
    <property type="match status" value="2"/>
</dbReference>
<name>A0A0C9WC57_9AGAM</name>
<feature type="compositionally biased region" description="Polar residues" evidence="6">
    <location>
        <begin position="614"/>
        <end position="623"/>
    </location>
</feature>
<dbReference type="PROSITE" id="PS00028">
    <property type="entry name" value="ZINC_FINGER_C2H2_1"/>
    <property type="match status" value="5"/>
</dbReference>
<evidence type="ECO:0000256" key="5">
    <source>
        <dbReference type="PROSITE-ProRule" id="PRU00042"/>
    </source>
</evidence>
<dbReference type="InterPro" id="IPR017907">
    <property type="entry name" value="Znf_RING_CS"/>
</dbReference>
<feature type="domain" description="C2H2-type" evidence="8">
    <location>
        <begin position="81"/>
        <end position="109"/>
    </location>
</feature>
<dbReference type="InterPro" id="IPR001841">
    <property type="entry name" value="Znf_RING"/>
</dbReference>
<keyword evidence="2" id="KW-0677">Repeat</keyword>
<proteinExistence type="predicted"/>
<feature type="domain" description="RING-type" evidence="7">
    <location>
        <begin position="722"/>
        <end position="761"/>
    </location>
</feature>
<accession>A0A0C9WC57</accession>
<evidence type="ECO:0008006" key="11">
    <source>
        <dbReference type="Google" id="ProtNLM"/>
    </source>
</evidence>
<organism evidence="9 10">
    <name type="scientific">Hydnomerulius pinastri MD-312</name>
    <dbReference type="NCBI Taxonomy" id="994086"/>
    <lineage>
        <taxon>Eukaryota</taxon>
        <taxon>Fungi</taxon>
        <taxon>Dikarya</taxon>
        <taxon>Basidiomycota</taxon>
        <taxon>Agaricomycotina</taxon>
        <taxon>Agaricomycetes</taxon>
        <taxon>Agaricomycetidae</taxon>
        <taxon>Boletales</taxon>
        <taxon>Boletales incertae sedis</taxon>
        <taxon>Leucogyrophana</taxon>
    </lineage>
</organism>
<reference evidence="9 10" key="1">
    <citation type="submission" date="2014-04" db="EMBL/GenBank/DDBJ databases">
        <title>Evolutionary Origins and Diversification of the Mycorrhizal Mutualists.</title>
        <authorList>
            <consortium name="DOE Joint Genome Institute"/>
            <consortium name="Mycorrhizal Genomics Consortium"/>
            <person name="Kohler A."/>
            <person name="Kuo A."/>
            <person name="Nagy L.G."/>
            <person name="Floudas D."/>
            <person name="Copeland A."/>
            <person name="Barry K.W."/>
            <person name="Cichocki N."/>
            <person name="Veneault-Fourrey C."/>
            <person name="LaButti K."/>
            <person name="Lindquist E.A."/>
            <person name="Lipzen A."/>
            <person name="Lundell T."/>
            <person name="Morin E."/>
            <person name="Murat C."/>
            <person name="Riley R."/>
            <person name="Ohm R."/>
            <person name="Sun H."/>
            <person name="Tunlid A."/>
            <person name="Henrissat B."/>
            <person name="Grigoriev I.V."/>
            <person name="Hibbett D.S."/>
            <person name="Martin F."/>
        </authorList>
    </citation>
    <scope>NUCLEOTIDE SEQUENCE [LARGE SCALE GENOMIC DNA]</scope>
    <source>
        <strain evidence="9 10">MD-312</strain>
    </source>
</reference>
<dbReference type="SUPFAM" id="SSF57850">
    <property type="entry name" value="RING/U-box"/>
    <property type="match status" value="1"/>
</dbReference>
<feature type="compositionally biased region" description="Basic and acidic residues" evidence="6">
    <location>
        <begin position="593"/>
        <end position="609"/>
    </location>
</feature>
<dbReference type="EMBL" id="KN839862">
    <property type="protein sequence ID" value="KIJ61397.1"/>
    <property type="molecule type" value="Genomic_DNA"/>
</dbReference>
<dbReference type="SUPFAM" id="SSF57667">
    <property type="entry name" value="beta-beta-alpha zinc fingers"/>
    <property type="match status" value="1"/>
</dbReference>
<dbReference type="PROSITE" id="PS50089">
    <property type="entry name" value="ZF_RING_2"/>
    <property type="match status" value="1"/>
</dbReference>
<evidence type="ECO:0000256" key="4">
    <source>
        <dbReference type="ARBA" id="ARBA00022833"/>
    </source>
</evidence>
<keyword evidence="4" id="KW-0862">Zinc</keyword>
<dbReference type="HOGENOM" id="CLU_399582_0_0_1"/>
<evidence type="ECO:0000256" key="3">
    <source>
        <dbReference type="ARBA" id="ARBA00022771"/>
    </source>
</evidence>
<dbReference type="PANTHER" id="PTHR24408">
    <property type="entry name" value="ZINC FINGER PROTEIN"/>
    <property type="match status" value="1"/>
</dbReference>
<feature type="region of interest" description="Disordered" evidence="6">
    <location>
        <begin position="277"/>
        <end position="301"/>
    </location>
</feature>
<feature type="compositionally biased region" description="Polar residues" evidence="6">
    <location>
        <begin position="486"/>
        <end position="496"/>
    </location>
</feature>
<dbReference type="GO" id="GO:0000981">
    <property type="term" value="F:DNA-binding transcription factor activity, RNA polymerase II-specific"/>
    <property type="evidence" value="ECO:0007669"/>
    <property type="project" value="TreeGrafter"/>
</dbReference>
<dbReference type="AlphaFoldDB" id="A0A0C9WC57"/>
<dbReference type="InterPro" id="IPR036236">
    <property type="entry name" value="Znf_C2H2_sf"/>
</dbReference>
<dbReference type="SMART" id="SM00184">
    <property type="entry name" value="RING"/>
    <property type="match status" value="1"/>
</dbReference>
<dbReference type="Gene3D" id="3.30.40.10">
    <property type="entry name" value="Zinc/RING finger domain, C3HC4 (zinc finger)"/>
    <property type="match status" value="1"/>
</dbReference>
<feature type="domain" description="C2H2-type" evidence="8">
    <location>
        <begin position="107"/>
        <end position="130"/>
    </location>
</feature>
<evidence type="ECO:0000259" key="8">
    <source>
        <dbReference type="PROSITE" id="PS50157"/>
    </source>
</evidence>
<dbReference type="PANTHER" id="PTHR24408:SF58">
    <property type="entry name" value="TRANSCRIPTION FACTOR (TFIIIA), PUTATIVE (AFU_ORTHOLOGUE AFUA_1G05150)-RELATED"/>
    <property type="match status" value="1"/>
</dbReference>
<evidence type="ECO:0000313" key="10">
    <source>
        <dbReference type="Proteomes" id="UP000053820"/>
    </source>
</evidence>
<dbReference type="SMART" id="SM00355">
    <property type="entry name" value="ZnF_C2H2"/>
    <property type="match status" value="11"/>
</dbReference>
<keyword evidence="1" id="KW-0479">Metal-binding</keyword>
<dbReference type="PROSITE" id="PS00518">
    <property type="entry name" value="ZF_RING_1"/>
    <property type="match status" value="1"/>
</dbReference>
<protein>
    <recommendedName>
        <fullName evidence="11">RING-type E3 ubiquitin transferase</fullName>
    </recommendedName>
</protein>
<evidence type="ECO:0000256" key="6">
    <source>
        <dbReference type="SAM" id="MobiDB-lite"/>
    </source>
</evidence>
<feature type="domain" description="C2H2-type" evidence="8">
    <location>
        <begin position="30"/>
        <end position="58"/>
    </location>
</feature>
<dbReference type="InterPro" id="IPR013083">
    <property type="entry name" value="Znf_RING/FYVE/PHD"/>
</dbReference>
<sequence>MPSCPQCPGRSFVDKNALRMHKETKHSRVWRCHPCNREFSSVQALEQHKEAKHTFECRYCYSRFGTPEGRLRHERDKHPTYECSYCDREFSSSEARQQHERDKHSGYECRYCDKEFNSGEARQQHEDVKHIRVFQRSRYARDTHSASHSIYTPLFSSSQAVQQPTVSNPVTYFPTLPASTSSTPTTDQGVTGRASTASTQSQREGDEAKQTLDVAESHAPGNESSSSSETSPLSEIDPSTAAREEESSICECTVCERAGQPCSCTICKRRLASPSTSAYGDIQPDDAQDDGQSTVSDGAEMQNCPADDLQVTYHCLSCSLVFDTDDDLQGHVCTSRRTIFRPHCSFCYTQFDSESSLEQHMDNSRLSFSCSLCQTPCCSDDMLQEHVLTHPTCLRCENSFIDDLDLCKHVELAHPVVVCWDCEGAVVDQGSLELHYADSPEHPSCSFCGVGMRNSEDMAEHLNAQHATESVLNEIEGSIDGHEQTAGGQVTSNDESASPEEPLPEDVRDGPADSDHFPPMLANEASPTNEEFHKPPSSPVSIEQSLSLTPPSTPTRSRHEGDTTSPSGTAHGDDPSEFASRRFASPSPTPSEHGSDGVRSRLHAQHSEPDITGLSETRPASPQASTLMESFYEFSAPSSPSSSGQSVVFISADGIPDYVRENRAYLVATSAASPSPGRSPILLPSSSSLESLELLQEPPNDTVQSVDSAGSTTSTVTYRHHCRICQRDPCEDMTATICGHIFCKKCVTQAVVAKSECPVCHSATLLYCLFKLDLSV</sequence>
<dbReference type="InterPro" id="IPR013087">
    <property type="entry name" value="Znf_C2H2_type"/>
</dbReference>
<feature type="region of interest" description="Disordered" evidence="6">
    <location>
        <begin position="481"/>
        <end position="623"/>
    </location>
</feature>
<dbReference type="GO" id="GO:0008270">
    <property type="term" value="F:zinc ion binding"/>
    <property type="evidence" value="ECO:0007669"/>
    <property type="project" value="UniProtKB-KW"/>
</dbReference>
<keyword evidence="3 5" id="KW-0863">Zinc-finger</keyword>
<dbReference type="Pfam" id="PF00097">
    <property type="entry name" value="zf-C3HC4"/>
    <property type="match status" value="1"/>
</dbReference>
<feature type="compositionally biased region" description="Polar residues" evidence="6">
    <location>
        <begin position="187"/>
        <end position="202"/>
    </location>
</feature>
<feature type="compositionally biased region" description="Low complexity" evidence="6">
    <location>
        <begin position="223"/>
        <end position="235"/>
    </location>
</feature>
<evidence type="ECO:0000313" key="9">
    <source>
        <dbReference type="EMBL" id="KIJ61397.1"/>
    </source>
</evidence>
<feature type="region of interest" description="Disordered" evidence="6">
    <location>
        <begin position="172"/>
        <end position="240"/>
    </location>
</feature>
<keyword evidence="10" id="KW-1185">Reference proteome</keyword>
<dbReference type="Proteomes" id="UP000053820">
    <property type="component" value="Unassembled WGS sequence"/>
</dbReference>
<feature type="compositionally biased region" description="Low complexity" evidence="6">
    <location>
        <begin position="174"/>
        <end position="186"/>
    </location>
</feature>
<feature type="compositionally biased region" description="Polar residues" evidence="6">
    <location>
        <begin position="539"/>
        <end position="550"/>
    </location>
</feature>
<dbReference type="PROSITE" id="PS50157">
    <property type="entry name" value="ZINC_FINGER_C2H2_2"/>
    <property type="match status" value="3"/>
</dbReference>
<evidence type="ECO:0000256" key="1">
    <source>
        <dbReference type="ARBA" id="ARBA00022723"/>
    </source>
</evidence>
<dbReference type="OrthoDB" id="6105938at2759"/>